<dbReference type="Gene3D" id="3.90.1150.30">
    <property type="match status" value="1"/>
</dbReference>
<reference evidence="1 2" key="1">
    <citation type="journal article" date="2015" name="Genome Announc.">
        <title>Expanding the biotechnology potential of lactobacilli through comparative genomics of 213 strains and associated genera.</title>
        <authorList>
            <person name="Sun Z."/>
            <person name="Harris H.M."/>
            <person name="McCann A."/>
            <person name="Guo C."/>
            <person name="Argimon S."/>
            <person name="Zhang W."/>
            <person name="Yang X."/>
            <person name="Jeffery I.B."/>
            <person name="Cooney J.C."/>
            <person name="Kagawa T.F."/>
            <person name="Liu W."/>
            <person name="Song Y."/>
            <person name="Salvetti E."/>
            <person name="Wrobel A."/>
            <person name="Rasinkangas P."/>
            <person name="Parkhill J."/>
            <person name="Rea M.C."/>
            <person name="O'Sullivan O."/>
            <person name="Ritari J."/>
            <person name="Douillard F.P."/>
            <person name="Paul Ross R."/>
            <person name="Yang R."/>
            <person name="Briner A.E."/>
            <person name="Felis G.E."/>
            <person name="de Vos W.M."/>
            <person name="Barrangou R."/>
            <person name="Klaenhammer T.R."/>
            <person name="Caufield P.W."/>
            <person name="Cui Y."/>
            <person name="Zhang H."/>
            <person name="O'Toole P.W."/>
        </authorList>
    </citation>
    <scope>NUCLEOTIDE SEQUENCE [LARGE SCALE GENOMIC DNA]</scope>
    <source>
        <strain evidence="1 2">DSM 4864</strain>
    </source>
</reference>
<dbReference type="PATRIC" id="fig|1423779.3.peg.1364"/>
<dbReference type="Proteomes" id="UP000050973">
    <property type="component" value="Unassembled WGS sequence"/>
</dbReference>
<dbReference type="AlphaFoldDB" id="A0A0R1W8K6"/>
<dbReference type="RefSeq" id="WP_056984806.1">
    <property type="nucleotide sequence ID" value="NZ_AZGE01000035.1"/>
</dbReference>
<proteinExistence type="predicted"/>
<comment type="caution">
    <text evidence="1">The sequence shown here is derived from an EMBL/GenBank/DDBJ whole genome shotgun (WGS) entry which is preliminary data.</text>
</comment>
<dbReference type="PANTHER" id="PTHR35145">
    <property type="entry name" value="CYTOPLASMIC PROTEIN-RELATED"/>
    <property type="match status" value="1"/>
</dbReference>
<protein>
    <recommendedName>
        <fullName evidence="3">MmcQ protein</fullName>
    </recommendedName>
</protein>
<organism evidence="1 2">
    <name type="scientific">Limosilactobacillus oris DSM 4864</name>
    <dbReference type="NCBI Taxonomy" id="1423779"/>
    <lineage>
        <taxon>Bacteria</taxon>
        <taxon>Bacillati</taxon>
        <taxon>Bacillota</taxon>
        <taxon>Bacilli</taxon>
        <taxon>Lactobacillales</taxon>
        <taxon>Lactobacillaceae</taxon>
        <taxon>Limosilactobacillus</taxon>
    </lineage>
</organism>
<accession>A0A0R1W8K6</accession>
<dbReference type="PANTHER" id="PTHR35145:SF1">
    <property type="entry name" value="CYTOPLASMIC PROTEIN"/>
    <property type="match status" value="1"/>
</dbReference>
<dbReference type="SUPFAM" id="SSF88697">
    <property type="entry name" value="PUA domain-like"/>
    <property type="match status" value="1"/>
</dbReference>
<dbReference type="InterPro" id="IPR058532">
    <property type="entry name" value="YjbR/MT2646/Rv2570-like"/>
</dbReference>
<gene>
    <name evidence="1" type="ORF">FC49_GL001325</name>
</gene>
<evidence type="ECO:0000313" key="1">
    <source>
        <dbReference type="EMBL" id="KRM14238.1"/>
    </source>
</evidence>
<dbReference type="InterPro" id="IPR038056">
    <property type="entry name" value="YjbR-like_sf"/>
</dbReference>
<dbReference type="InterPro" id="IPR015947">
    <property type="entry name" value="PUA-like_sf"/>
</dbReference>
<dbReference type="InterPro" id="IPR007351">
    <property type="entry name" value="YjbR"/>
</dbReference>
<sequence length="343" mass="39415">MTIEEEVFQKQRPDFTKLTAAGFTKRKRDYQFEQDFMAGQLRAEVRVDFTGHVSGTVIDNGTGEEYLPLRAVHCGPFAAQVKSGYIDLLGEIARRCFVPEPFHGAQANRLSAWIQQEFHDQPEFVFKKLPDYAVFREPQSQKWYGLVMNISWAQLTGKTSASQDKVEVIDLRCPQEEQAALLQLDGAYPGYHLNKKNWICVLLDGTLTDEALHRLVLASRKTLTKPRSWLFPANPKYYDIMHAFADTDLLTWKQSARVRVGDTVFLYVSAPVKAIIYRCRVVKTDIPCDYRGANLKIDRVMQLQLEYRYDHTQFPLSLLRQYGVKSVQGPRHLPAALLEELDH</sequence>
<name>A0A0R1W8K6_9LACO</name>
<dbReference type="SUPFAM" id="SSF142906">
    <property type="entry name" value="YjbR-like"/>
    <property type="match status" value="1"/>
</dbReference>
<evidence type="ECO:0008006" key="3">
    <source>
        <dbReference type="Google" id="ProtNLM"/>
    </source>
</evidence>
<evidence type="ECO:0000313" key="2">
    <source>
        <dbReference type="Proteomes" id="UP000050973"/>
    </source>
</evidence>
<dbReference type="Pfam" id="PF04237">
    <property type="entry name" value="YjbR"/>
    <property type="match status" value="1"/>
</dbReference>
<dbReference type="EMBL" id="AZGE01000035">
    <property type="protein sequence ID" value="KRM14238.1"/>
    <property type="molecule type" value="Genomic_DNA"/>
</dbReference>